<feature type="transmembrane region" description="Helical" evidence="6">
    <location>
        <begin position="369"/>
        <end position="390"/>
    </location>
</feature>
<accession>A0A0C2XRM2</accession>
<evidence type="ECO:0000256" key="6">
    <source>
        <dbReference type="SAM" id="Phobius"/>
    </source>
</evidence>
<keyword evidence="8" id="KW-1185">Reference proteome</keyword>
<evidence type="ECO:0008006" key="9">
    <source>
        <dbReference type="Google" id="ProtNLM"/>
    </source>
</evidence>
<keyword evidence="3 6" id="KW-0812">Transmembrane</keyword>
<evidence type="ECO:0000256" key="2">
    <source>
        <dbReference type="ARBA" id="ARBA00022448"/>
    </source>
</evidence>
<comment type="subcellular location">
    <subcellularLocation>
        <location evidence="1">Membrane</location>
        <topology evidence="1">Multi-pass membrane protein</topology>
    </subcellularLocation>
</comment>
<evidence type="ECO:0000256" key="5">
    <source>
        <dbReference type="ARBA" id="ARBA00023136"/>
    </source>
</evidence>
<feature type="transmembrane region" description="Helical" evidence="6">
    <location>
        <begin position="153"/>
        <end position="171"/>
    </location>
</feature>
<dbReference type="Proteomes" id="UP000053424">
    <property type="component" value="Unassembled WGS sequence"/>
</dbReference>
<dbReference type="AlphaFoldDB" id="A0A0C2XRM2"/>
<feature type="transmembrane region" description="Helical" evidence="6">
    <location>
        <begin position="88"/>
        <end position="109"/>
    </location>
</feature>
<evidence type="ECO:0000256" key="3">
    <source>
        <dbReference type="ARBA" id="ARBA00022692"/>
    </source>
</evidence>
<reference evidence="7 8" key="1">
    <citation type="submission" date="2014-04" db="EMBL/GenBank/DDBJ databases">
        <authorList>
            <consortium name="DOE Joint Genome Institute"/>
            <person name="Kuo A."/>
            <person name="Gay G."/>
            <person name="Dore J."/>
            <person name="Kohler A."/>
            <person name="Nagy L.G."/>
            <person name="Floudas D."/>
            <person name="Copeland A."/>
            <person name="Barry K.W."/>
            <person name="Cichocki N."/>
            <person name="Veneault-Fourrey C."/>
            <person name="LaButti K."/>
            <person name="Lindquist E.A."/>
            <person name="Lipzen A."/>
            <person name="Lundell T."/>
            <person name="Morin E."/>
            <person name="Murat C."/>
            <person name="Sun H."/>
            <person name="Tunlid A."/>
            <person name="Henrissat B."/>
            <person name="Grigoriev I.V."/>
            <person name="Hibbett D.S."/>
            <person name="Martin F."/>
            <person name="Nordberg H.P."/>
            <person name="Cantor M.N."/>
            <person name="Hua S.X."/>
        </authorList>
    </citation>
    <scope>NUCLEOTIDE SEQUENCE [LARGE SCALE GENOMIC DNA]</scope>
    <source>
        <strain evidence="8">h7</strain>
    </source>
</reference>
<dbReference type="InterPro" id="IPR011701">
    <property type="entry name" value="MFS"/>
</dbReference>
<reference evidence="8" key="2">
    <citation type="submission" date="2015-01" db="EMBL/GenBank/DDBJ databases">
        <title>Evolutionary Origins and Diversification of the Mycorrhizal Mutualists.</title>
        <authorList>
            <consortium name="DOE Joint Genome Institute"/>
            <consortium name="Mycorrhizal Genomics Consortium"/>
            <person name="Kohler A."/>
            <person name="Kuo A."/>
            <person name="Nagy L.G."/>
            <person name="Floudas D."/>
            <person name="Copeland A."/>
            <person name="Barry K.W."/>
            <person name="Cichocki N."/>
            <person name="Veneault-Fourrey C."/>
            <person name="LaButti K."/>
            <person name="Lindquist E.A."/>
            <person name="Lipzen A."/>
            <person name="Lundell T."/>
            <person name="Morin E."/>
            <person name="Murat C."/>
            <person name="Riley R."/>
            <person name="Ohm R."/>
            <person name="Sun H."/>
            <person name="Tunlid A."/>
            <person name="Henrissat B."/>
            <person name="Grigoriev I.V."/>
            <person name="Hibbett D.S."/>
            <person name="Martin F."/>
        </authorList>
    </citation>
    <scope>NUCLEOTIDE SEQUENCE [LARGE SCALE GENOMIC DNA]</scope>
    <source>
        <strain evidence="8">h7</strain>
    </source>
</reference>
<evidence type="ECO:0000313" key="7">
    <source>
        <dbReference type="EMBL" id="KIM40318.1"/>
    </source>
</evidence>
<dbReference type="GO" id="GO:0016020">
    <property type="term" value="C:membrane"/>
    <property type="evidence" value="ECO:0007669"/>
    <property type="project" value="UniProtKB-SubCell"/>
</dbReference>
<dbReference type="OrthoDB" id="3639251at2759"/>
<dbReference type="STRING" id="686832.A0A0C2XRM2"/>
<feature type="transmembrane region" description="Helical" evidence="6">
    <location>
        <begin position="402"/>
        <end position="423"/>
    </location>
</feature>
<evidence type="ECO:0000256" key="1">
    <source>
        <dbReference type="ARBA" id="ARBA00004141"/>
    </source>
</evidence>
<evidence type="ECO:0000256" key="4">
    <source>
        <dbReference type="ARBA" id="ARBA00022989"/>
    </source>
</evidence>
<proteinExistence type="predicted"/>
<protein>
    <recommendedName>
        <fullName evidence="9">Major facilitator superfamily (MFS) profile domain-containing protein</fullName>
    </recommendedName>
</protein>
<dbReference type="HOGENOM" id="CLU_001265_0_1_1"/>
<dbReference type="Pfam" id="PF07690">
    <property type="entry name" value="MFS_1"/>
    <property type="match status" value="1"/>
</dbReference>
<feature type="transmembrane region" description="Helical" evidence="6">
    <location>
        <begin position="310"/>
        <end position="331"/>
    </location>
</feature>
<dbReference type="PANTHER" id="PTHR43791">
    <property type="entry name" value="PERMEASE-RELATED"/>
    <property type="match status" value="1"/>
</dbReference>
<dbReference type="PANTHER" id="PTHR43791:SF3">
    <property type="entry name" value="MAJOR FACILITATOR SUPERFAMILY (MFS) PROFILE DOMAIN-CONTAINING PROTEIN"/>
    <property type="match status" value="1"/>
</dbReference>
<dbReference type="SUPFAM" id="SSF103473">
    <property type="entry name" value="MFS general substrate transporter"/>
    <property type="match status" value="1"/>
</dbReference>
<dbReference type="GO" id="GO:0022857">
    <property type="term" value="F:transmembrane transporter activity"/>
    <property type="evidence" value="ECO:0007669"/>
    <property type="project" value="InterPro"/>
</dbReference>
<dbReference type="EMBL" id="KN831783">
    <property type="protein sequence ID" value="KIM40318.1"/>
    <property type="molecule type" value="Genomic_DNA"/>
</dbReference>
<keyword evidence="2" id="KW-0813">Transport</keyword>
<dbReference type="Gene3D" id="1.20.1250.20">
    <property type="entry name" value="MFS general substrate transporter like domains"/>
    <property type="match status" value="2"/>
</dbReference>
<feature type="transmembrane region" description="Helical" evidence="6">
    <location>
        <begin position="121"/>
        <end position="141"/>
    </location>
</feature>
<feature type="transmembrane region" description="Helical" evidence="6">
    <location>
        <begin position="337"/>
        <end position="357"/>
    </location>
</feature>
<organism evidence="7 8">
    <name type="scientific">Hebeloma cylindrosporum</name>
    <dbReference type="NCBI Taxonomy" id="76867"/>
    <lineage>
        <taxon>Eukaryota</taxon>
        <taxon>Fungi</taxon>
        <taxon>Dikarya</taxon>
        <taxon>Basidiomycota</taxon>
        <taxon>Agaricomycotina</taxon>
        <taxon>Agaricomycetes</taxon>
        <taxon>Agaricomycetidae</taxon>
        <taxon>Agaricales</taxon>
        <taxon>Agaricineae</taxon>
        <taxon>Hymenogastraceae</taxon>
        <taxon>Hebeloma</taxon>
    </lineage>
</organism>
<keyword evidence="4 6" id="KW-1133">Transmembrane helix</keyword>
<keyword evidence="5 6" id="KW-0472">Membrane</keyword>
<sequence>MALSQSRSASDTAVGNMNKADLILNSSRSDVETAALEEDQAPLIKSLIRKVDWRLLPLLGFLSALSLIDRSNLGLARAAGMDHDLLGVVHWLSFLVVSWGLVQLSMGFVPSWGYLGLTRALLGAFEAGFFPAMVYIITTWYTRHEVQKRLAAFYVIGVFVGGFSAIFAYVLTLLDGRHGIPGWAWIFIIEGAITIAFGFIAWFFLPNFPDQNTFLTQEETNIILQRVEKDRGDSVPDELSMQKLSSHLLDWKLWAIGMVSGSVLHFRKFTPNLQDSCICVLHCPRMRSERPSAIWSLCSAWVSDKYRQRAAVIAIQATVTLVGLFLTGYAHNGGWRYAGVFLVNAGSSSCIPGILAYSSNNVVSQTKRAISTAITVMFGGLGGIIASLVFRQVDFPRYRPGIYATIASQFLMLILLAITTLYYRRKNKGIQEGTVTKPLEGQVGFLYTL</sequence>
<gene>
    <name evidence="7" type="ORF">M413DRAFT_413938</name>
</gene>
<feature type="transmembrane region" description="Helical" evidence="6">
    <location>
        <begin position="183"/>
        <end position="205"/>
    </location>
</feature>
<name>A0A0C2XRM2_HEBCY</name>
<evidence type="ECO:0000313" key="8">
    <source>
        <dbReference type="Proteomes" id="UP000053424"/>
    </source>
</evidence>
<dbReference type="InterPro" id="IPR036259">
    <property type="entry name" value="MFS_trans_sf"/>
</dbReference>